<dbReference type="PROSITE" id="PS50113">
    <property type="entry name" value="PAC"/>
    <property type="match status" value="2"/>
</dbReference>
<comment type="caution">
    <text evidence="6">The sequence shown here is derived from an EMBL/GenBank/DDBJ whole genome shotgun (WGS) entry which is preliminary data.</text>
</comment>
<name>A0A2S8SQS7_9BACT</name>
<evidence type="ECO:0000313" key="7">
    <source>
        <dbReference type="Proteomes" id="UP000237684"/>
    </source>
</evidence>
<dbReference type="Gene3D" id="3.30.450.20">
    <property type="entry name" value="PAS domain"/>
    <property type="match status" value="3"/>
</dbReference>
<dbReference type="SUPFAM" id="SSF55073">
    <property type="entry name" value="Nucleotide cyclase"/>
    <property type="match status" value="1"/>
</dbReference>
<feature type="domain" description="PAS" evidence="2">
    <location>
        <begin position="450"/>
        <end position="488"/>
    </location>
</feature>
<dbReference type="InterPro" id="IPR003018">
    <property type="entry name" value="GAF"/>
</dbReference>
<feature type="domain" description="PAS" evidence="2">
    <location>
        <begin position="203"/>
        <end position="273"/>
    </location>
</feature>
<reference evidence="6 7" key="1">
    <citation type="journal article" date="2018" name="Syst. Appl. Microbiol.">
        <title>Abditibacterium utsteinense sp. nov., the first cultivated member of candidate phylum FBP, isolated from ice-free Antarctic soil samples.</title>
        <authorList>
            <person name="Tahon G."/>
            <person name="Tytgat B."/>
            <person name="Lebbe L."/>
            <person name="Carlier A."/>
            <person name="Willems A."/>
        </authorList>
    </citation>
    <scope>NUCLEOTIDE SEQUENCE [LARGE SCALE GENOMIC DNA]</scope>
    <source>
        <strain evidence="6 7">LMG 29911</strain>
    </source>
</reference>
<dbReference type="PROSITE" id="PS50112">
    <property type="entry name" value="PAS"/>
    <property type="match status" value="3"/>
</dbReference>
<dbReference type="Proteomes" id="UP000237684">
    <property type="component" value="Unassembled WGS sequence"/>
</dbReference>
<proteinExistence type="predicted"/>
<feature type="domain" description="PAC" evidence="3">
    <location>
        <begin position="525"/>
        <end position="577"/>
    </location>
</feature>
<dbReference type="Pfam" id="PF01590">
    <property type="entry name" value="GAF"/>
    <property type="match status" value="1"/>
</dbReference>
<protein>
    <submittedName>
        <fullName evidence="6">PAS domain S-box-containing protein/diguanylate cyclase (GGDEF) domain-containing protein</fullName>
    </submittedName>
</protein>
<dbReference type="PANTHER" id="PTHR44757:SF2">
    <property type="entry name" value="BIOFILM ARCHITECTURE MAINTENANCE PROTEIN MBAA"/>
    <property type="match status" value="1"/>
</dbReference>
<dbReference type="SUPFAM" id="SSF141868">
    <property type="entry name" value="EAL domain-like"/>
    <property type="match status" value="1"/>
</dbReference>
<evidence type="ECO:0000259" key="2">
    <source>
        <dbReference type="PROSITE" id="PS50112"/>
    </source>
</evidence>
<dbReference type="EMBL" id="NIGF01000015">
    <property type="protein sequence ID" value="PQV63162.1"/>
    <property type="molecule type" value="Genomic_DNA"/>
</dbReference>
<feature type="domain" description="EAL" evidence="4">
    <location>
        <begin position="752"/>
        <end position="1008"/>
    </location>
</feature>
<dbReference type="CDD" id="cd01949">
    <property type="entry name" value="GGDEF"/>
    <property type="match status" value="1"/>
</dbReference>
<dbReference type="InterPro" id="IPR001610">
    <property type="entry name" value="PAC"/>
</dbReference>
<dbReference type="SMART" id="SM00086">
    <property type="entry name" value="PAC"/>
    <property type="match status" value="2"/>
</dbReference>
<evidence type="ECO:0000259" key="5">
    <source>
        <dbReference type="PROSITE" id="PS50887"/>
    </source>
</evidence>
<dbReference type="SMART" id="SM00091">
    <property type="entry name" value="PAS"/>
    <property type="match status" value="3"/>
</dbReference>
<dbReference type="CDD" id="cd01948">
    <property type="entry name" value="EAL"/>
    <property type="match status" value="1"/>
</dbReference>
<dbReference type="Pfam" id="PF08447">
    <property type="entry name" value="PAS_3"/>
    <property type="match status" value="1"/>
</dbReference>
<dbReference type="SMART" id="SM00052">
    <property type="entry name" value="EAL"/>
    <property type="match status" value="1"/>
</dbReference>
<dbReference type="Gene3D" id="3.30.450.40">
    <property type="match status" value="1"/>
</dbReference>
<dbReference type="InterPro" id="IPR001633">
    <property type="entry name" value="EAL_dom"/>
</dbReference>
<dbReference type="GO" id="GO:0071111">
    <property type="term" value="F:cyclic-guanylate-specific phosphodiesterase activity"/>
    <property type="evidence" value="ECO:0007669"/>
    <property type="project" value="UniProtKB-EC"/>
</dbReference>
<dbReference type="PANTHER" id="PTHR44757">
    <property type="entry name" value="DIGUANYLATE CYCLASE DGCP"/>
    <property type="match status" value="1"/>
</dbReference>
<dbReference type="InterPro" id="IPR035965">
    <property type="entry name" value="PAS-like_dom_sf"/>
</dbReference>
<sequence length="1010" mass="113021">MSIETFSSGSAQVPAHEIQFHLEKCEAVLRAISRATKHFSVADWPDQLDAILGELGVATDVSRIYLFENSAADQKLFSMVSVWAAPQVARDVLPKNGKWSIAEWQSWQEILSSGAAATKNEGVSEEEREANEFPSARDAFSTLAVPIEVAGEFWGGIGFHECRARRPWTQTDLATLHVLSALIGSAIERTRSHLAIRLAQSDATSELQALLSTINDAIFVLDSAGRYRKIVANDPTLLFRPDAELIGRSIDEVIGGEQGQQLCDVVRDVLTTSSPRRLEYSLSIDGKINWFFACVTPLSPDTVLWVARDMTQAHQTRESLRESEALFRLLAENSTDKIARMSVDGTFLYVSPSVKSLLGYEPKELVGTVPFDMIYPEDQHIVMQSFEKIMNSPGLTDLIIYRMRHRNGNYVWFETTSRMARDAEGQNLEIHAVSRDISARRATEDALREAEAKYRSIFENAVEGIFQTTPSGHYLDANPSLAHIYGYESPAHLKESLTDISGQLYLDARRRQNFVDEMAKNGAVSNFEAEVKRRDGEIIWISENARAVRNEAGDLLYYEGTVEDITARKSAEDQLVHNALHDKLTGLSNRTLFMDRLVQAFGRLKRHPQEVFAVLFLDFDRFKNINDSLGHMAGDQLLVSISQRLSDCLRPDDTVSRLGGDEFSILLQDVGDVAGAILVAQRVQNAVSQPFAIAGQEVFTSTSIGIALGHLEYDNPEDLLRDADMAMYRAKATGKARHEVFDAGMHKRAVALLQLETDLRWAIEREEFQLWYQPIVNLETGRIGGFEALIRWNHPTRGLVPPLDFIPIAEETGWIVPIGRWVLEEACRQLAQWHSEDKNGISLSISVNLSAKQFSQPDLIAMVEDVLKRHHLPPGCLKLEITESAIMENVQDVTDRLLRLHSLGVKLGLDDFGTGYSSLSYLHRFQLDTLKIDRSFITRMNEGGENREIVRTIVSLGKNLGMDVVAEGVEDAQQLADLRALQCNNGQGYFFARPLTSLDAFAMLQNAPVW</sequence>
<dbReference type="InterPro" id="IPR029016">
    <property type="entry name" value="GAF-like_dom_sf"/>
</dbReference>
<dbReference type="PROSITE" id="PS50883">
    <property type="entry name" value="EAL"/>
    <property type="match status" value="1"/>
</dbReference>
<dbReference type="InterPro" id="IPR013656">
    <property type="entry name" value="PAS_4"/>
</dbReference>
<evidence type="ECO:0000256" key="1">
    <source>
        <dbReference type="ARBA" id="ARBA00051114"/>
    </source>
</evidence>
<dbReference type="NCBIfam" id="TIGR00254">
    <property type="entry name" value="GGDEF"/>
    <property type="match status" value="1"/>
</dbReference>
<dbReference type="CDD" id="cd00130">
    <property type="entry name" value="PAS"/>
    <property type="match status" value="3"/>
</dbReference>
<dbReference type="Gene3D" id="3.30.70.270">
    <property type="match status" value="1"/>
</dbReference>
<comment type="catalytic activity">
    <reaction evidence="1">
        <text>3',3'-c-di-GMP + H2O = 5'-phosphoguanylyl(3'-&gt;5')guanosine + H(+)</text>
        <dbReference type="Rhea" id="RHEA:24902"/>
        <dbReference type="ChEBI" id="CHEBI:15377"/>
        <dbReference type="ChEBI" id="CHEBI:15378"/>
        <dbReference type="ChEBI" id="CHEBI:58754"/>
        <dbReference type="ChEBI" id="CHEBI:58805"/>
        <dbReference type="EC" id="3.1.4.52"/>
    </reaction>
    <physiologicalReaction direction="left-to-right" evidence="1">
        <dbReference type="Rhea" id="RHEA:24903"/>
    </physiologicalReaction>
</comment>
<dbReference type="RefSeq" id="WP_106380749.1">
    <property type="nucleotide sequence ID" value="NZ_NIGF01000015.1"/>
</dbReference>
<dbReference type="SUPFAM" id="SSF55781">
    <property type="entry name" value="GAF domain-like"/>
    <property type="match status" value="1"/>
</dbReference>
<feature type="domain" description="PAC" evidence="3">
    <location>
        <begin position="397"/>
        <end position="449"/>
    </location>
</feature>
<feature type="domain" description="GGDEF" evidence="5">
    <location>
        <begin position="610"/>
        <end position="743"/>
    </location>
</feature>
<dbReference type="InterPro" id="IPR052155">
    <property type="entry name" value="Biofilm_reg_signaling"/>
</dbReference>
<dbReference type="InterPro" id="IPR035919">
    <property type="entry name" value="EAL_sf"/>
</dbReference>
<dbReference type="Gene3D" id="3.20.20.450">
    <property type="entry name" value="EAL domain"/>
    <property type="match status" value="1"/>
</dbReference>
<dbReference type="FunFam" id="3.30.70.270:FF:000001">
    <property type="entry name" value="Diguanylate cyclase domain protein"/>
    <property type="match status" value="1"/>
</dbReference>
<dbReference type="NCBIfam" id="TIGR00229">
    <property type="entry name" value="sensory_box"/>
    <property type="match status" value="2"/>
</dbReference>
<evidence type="ECO:0000259" key="3">
    <source>
        <dbReference type="PROSITE" id="PS50113"/>
    </source>
</evidence>
<dbReference type="GO" id="GO:0071732">
    <property type="term" value="P:cellular response to nitric oxide"/>
    <property type="evidence" value="ECO:0007669"/>
    <property type="project" value="UniProtKB-ARBA"/>
</dbReference>
<dbReference type="Pfam" id="PF08448">
    <property type="entry name" value="PAS_4"/>
    <property type="match status" value="2"/>
</dbReference>
<dbReference type="InterPro" id="IPR000160">
    <property type="entry name" value="GGDEF_dom"/>
</dbReference>
<dbReference type="FunCoup" id="A0A2S8SQS7">
    <property type="interactions" value="208"/>
</dbReference>
<dbReference type="Pfam" id="PF00563">
    <property type="entry name" value="EAL"/>
    <property type="match status" value="1"/>
</dbReference>
<gene>
    <name evidence="6" type="ORF">B1R32_11570</name>
</gene>
<keyword evidence="7" id="KW-1185">Reference proteome</keyword>
<dbReference type="InterPro" id="IPR000700">
    <property type="entry name" value="PAS-assoc_C"/>
</dbReference>
<dbReference type="PROSITE" id="PS50887">
    <property type="entry name" value="GGDEF"/>
    <property type="match status" value="1"/>
</dbReference>
<feature type="domain" description="PAS" evidence="2">
    <location>
        <begin position="323"/>
        <end position="393"/>
    </location>
</feature>
<dbReference type="InterPro" id="IPR043128">
    <property type="entry name" value="Rev_trsase/Diguanyl_cyclase"/>
</dbReference>
<dbReference type="InParanoid" id="A0A2S8SQS7"/>
<evidence type="ECO:0000313" key="6">
    <source>
        <dbReference type="EMBL" id="PQV63162.1"/>
    </source>
</evidence>
<dbReference type="FunFam" id="3.20.20.450:FF:000001">
    <property type="entry name" value="Cyclic di-GMP phosphodiesterase yahA"/>
    <property type="match status" value="1"/>
</dbReference>
<dbReference type="Pfam" id="PF00990">
    <property type="entry name" value="GGDEF"/>
    <property type="match status" value="1"/>
</dbReference>
<dbReference type="InterPro" id="IPR029787">
    <property type="entry name" value="Nucleotide_cyclase"/>
</dbReference>
<dbReference type="AlphaFoldDB" id="A0A2S8SQS7"/>
<dbReference type="SMART" id="SM00267">
    <property type="entry name" value="GGDEF"/>
    <property type="match status" value="1"/>
</dbReference>
<accession>A0A2S8SQS7</accession>
<dbReference type="SUPFAM" id="SSF55785">
    <property type="entry name" value="PYP-like sensor domain (PAS domain)"/>
    <property type="match status" value="3"/>
</dbReference>
<dbReference type="InterPro" id="IPR000014">
    <property type="entry name" value="PAS"/>
</dbReference>
<dbReference type="OrthoDB" id="425396at2"/>
<organism evidence="6 7">
    <name type="scientific">Abditibacterium utsteinense</name>
    <dbReference type="NCBI Taxonomy" id="1960156"/>
    <lineage>
        <taxon>Bacteria</taxon>
        <taxon>Pseudomonadati</taxon>
        <taxon>Abditibacteriota</taxon>
        <taxon>Abditibacteriia</taxon>
        <taxon>Abditibacteriales</taxon>
        <taxon>Abditibacteriaceae</taxon>
        <taxon>Abditibacterium</taxon>
    </lineage>
</organism>
<dbReference type="InterPro" id="IPR013655">
    <property type="entry name" value="PAS_fold_3"/>
</dbReference>
<evidence type="ECO:0000259" key="4">
    <source>
        <dbReference type="PROSITE" id="PS50883"/>
    </source>
</evidence>
<dbReference type="SMART" id="SM00065">
    <property type="entry name" value="GAF"/>
    <property type="match status" value="1"/>
</dbReference>